<protein>
    <submittedName>
        <fullName evidence="10">Site-2 protease family protein</fullName>
    </submittedName>
</protein>
<dbReference type="GeneID" id="68572122"/>
<evidence type="ECO:0000256" key="4">
    <source>
        <dbReference type="ARBA" id="ARBA00022801"/>
    </source>
</evidence>
<name>A0AAV3SYM2_9EURY</name>
<dbReference type="GO" id="GO:0016020">
    <property type="term" value="C:membrane"/>
    <property type="evidence" value="ECO:0007669"/>
    <property type="project" value="UniProtKB-SubCell"/>
</dbReference>
<keyword evidence="4" id="KW-0378">Hydrolase</keyword>
<feature type="transmembrane region" description="Helical" evidence="8">
    <location>
        <begin position="85"/>
        <end position="105"/>
    </location>
</feature>
<feature type="transmembrane region" description="Helical" evidence="8">
    <location>
        <begin position="249"/>
        <end position="270"/>
    </location>
</feature>
<feature type="transmembrane region" description="Helical" evidence="8">
    <location>
        <begin position="291"/>
        <end position="310"/>
    </location>
</feature>
<evidence type="ECO:0000256" key="3">
    <source>
        <dbReference type="ARBA" id="ARBA00022692"/>
    </source>
</evidence>
<dbReference type="Proteomes" id="UP001500194">
    <property type="component" value="Unassembled WGS sequence"/>
</dbReference>
<organism evidence="10 11">
    <name type="scientific">Salarchaeum japonicum</name>
    <dbReference type="NCBI Taxonomy" id="555573"/>
    <lineage>
        <taxon>Archaea</taxon>
        <taxon>Methanobacteriati</taxon>
        <taxon>Methanobacteriota</taxon>
        <taxon>Stenosarchaea group</taxon>
        <taxon>Halobacteria</taxon>
        <taxon>Halobacteriales</taxon>
        <taxon>Halobacteriaceae</taxon>
    </lineage>
</organism>
<reference evidence="10 11" key="1">
    <citation type="journal article" date="2019" name="Int. J. Syst. Evol. Microbiol.">
        <title>The Global Catalogue of Microorganisms (GCM) 10K type strain sequencing project: providing services to taxonomists for standard genome sequencing and annotation.</title>
        <authorList>
            <consortium name="The Broad Institute Genomics Platform"/>
            <consortium name="The Broad Institute Genome Sequencing Center for Infectious Disease"/>
            <person name="Wu L."/>
            <person name="Ma J."/>
        </authorList>
    </citation>
    <scope>NUCLEOTIDE SEQUENCE [LARGE SCALE GENOMIC DNA]</scope>
    <source>
        <strain evidence="10 11">JCM 16327</strain>
    </source>
</reference>
<gene>
    <name evidence="10" type="ORF">GCM10009019_07560</name>
</gene>
<evidence type="ECO:0000259" key="9">
    <source>
        <dbReference type="Pfam" id="PF02163"/>
    </source>
</evidence>
<dbReference type="EMBL" id="BAAADU010000002">
    <property type="protein sequence ID" value="GAA0647590.1"/>
    <property type="molecule type" value="Genomic_DNA"/>
</dbReference>
<keyword evidence="5" id="KW-0809">Transit peptide</keyword>
<feature type="transmembrane region" description="Helical" evidence="8">
    <location>
        <begin position="147"/>
        <end position="164"/>
    </location>
</feature>
<keyword evidence="7 8" id="KW-0472">Membrane</keyword>
<keyword evidence="6 8" id="KW-1133">Transmembrane helix</keyword>
<evidence type="ECO:0000313" key="10">
    <source>
        <dbReference type="EMBL" id="GAA0647590.1"/>
    </source>
</evidence>
<feature type="domain" description="Peptidase M50" evidence="9">
    <location>
        <begin position="119"/>
        <end position="290"/>
    </location>
</feature>
<proteinExistence type="predicted"/>
<evidence type="ECO:0000256" key="7">
    <source>
        <dbReference type="ARBA" id="ARBA00023136"/>
    </source>
</evidence>
<evidence type="ECO:0000256" key="2">
    <source>
        <dbReference type="ARBA" id="ARBA00022670"/>
    </source>
</evidence>
<evidence type="ECO:0000313" key="11">
    <source>
        <dbReference type="Proteomes" id="UP001500194"/>
    </source>
</evidence>
<dbReference type="InterPro" id="IPR008915">
    <property type="entry name" value="Peptidase_M50"/>
</dbReference>
<evidence type="ECO:0000256" key="6">
    <source>
        <dbReference type="ARBA" id="ARBA00022989"/>
    </source>
</evidence>
<feature type="transmembrane region" description="Helical" evidence="8">
    <location>
        <begin position="348"/>
        <end position="369"/>
    </location>
</feature>
<dbReference type="AlphaFoldDB" id="A0AAV3SYM2"/>
<comment type="caution">
    <text evidence="10">The sequence shown here is derived from an EMBL/GenBank/DDBJ whole genome shotgun (WGS) entry which is preliminary data.</text>
</comment>
<evidence type="ECO:0000256" key="1">
    <source>
        <dbReference type="ARBA" id="ARBA00004141"/>
    </source>
</evidence>
<evidence type="ECO:0000256" key="8">
    <source>
        <dbReference type="SAM" id="Phobius"/>
    </source>
</evidence>
<feature type="transmembrane region" description="Helical" evidence="8">
    <location>
        <begin position="316"/>
        <end position="336"/>
    </location>
</feature>
<dbReference type="CDD" id="cd06160">
    <property type="entry name" value="S2P-M50_like_2"/>
    <property type="match status" value="1"/>
</dbReference>
<dbReference type="InterPro" id="IPR044838">
    <property type="entry name" value="EGY1-like"/>
</dbReference>
<dbReference type="Pfam" id="PF02163">
    <property type="entry name" value="Peptidase_M50"/>
    <property type="match status" value="1"/>
</dbReference>
<evidence type="ECO:0000256" key="5">
    <source>
        <dbReference type="ARBA" id="ARBA00022946"/>
    </source>
</evidence>
<keyword evidence="2 10" id="KW-0645">Protease</keyword>
<feature type="transmembrane region" description="Helical" evidence="8">
    <location>
        <begin position="176"/>
        <end position="201"/>
    </location>
</feature>
<dbReference type="RefSeq" id="WP_227261535.1">
    <property type="nucleotide sequence ID" value="NZ_BAAADU010000002.1"/>
</dbReference>
<comment type="subcellular location">
    <subcellularLocation>
        <location evidence="1">Membrane</location>
        <topology evidence="1">Multi-pass membrane protein</topology>
    </subcellularLocation>
</comment>
<dbReference type="GO" id="GO:0008233">
    <property type="term" value="F:peptidase activity"/>
    <property type="evidence" value="ECO:0007669"/>
    <property type="project" value="UniProtKB-KW"/>
</dbReference>
<dbReference type="GO" id="GO:0006508">
    <property type="term" value="P:proteolysis"/>
    <property type="evidence" value="ECO:0007669"/>
    <property type="project" value="UniProtKB-KW"/>
</dbReference>
<dbReference type="PANTHER" id="PTHR31412">
    <property type="entry name" value="ZINC METALLOPROTEASE EGY1"/>
    <property type="match status" value="1"/>
</dbReference>
<keyword evidence="11" id="KW-1185">Reference proteome</keyword>
<dbReference type="PANTHER" id="PTHR31412:SF0">
    <property type="entry name" value="ZINC METALLOPROTEASE EGY1, CHLOROPLASTIC-RELATED"/>
    <property type="match status" value="1"/>
</dbReference>
<sequence>MSADPPDAGPAPDAFSDVFRVYEVRREGDTIHYYGAPLADYQTLMREVWPRFENSGYDVQLEERTGEYVLVATPEREAGFPTTNLVLFMLTVLSTLYAGTGWYYVQDVLSPELLRALPFTLGVLGVLGTHELGHYVLSKYHDVDASLPYFIPVPTLFGTMGALIRMKGQIPDRKALFDIGVAGPLAGLAATVVVGTAGLLLPPLQVPDYILNAPASDLVEIEFHYPLLLEGLSWLLDTPLHYPNDPAVVANPLVIAAWIGAFITVLNLIPVGQLDGGHILRAMLGPTHERVAPLVPFALFGLAGGLYVLTDAGQAVFLWVLWGFIAAYMAFRGSAVPLDDGPLDRRRLAVGAFTFLVGALCFVPVPVTIG</sequence>
<keyword evidence="3 8" id="KW-0812">Transmembrane</keyword>
<accession>A0AAV3SYM2</accession>